<evidence type="ECO:0000313" key="2">
    <source>
        <dbReference type="Proteomes" id="UP000823388"/>
    </source>
</evidence>
<dbReference type="EMBL" id="CM029049">
    <property type="protein sequence ID" value="KAG2572089.1"/>
    <property type="molecule type" value="Genomic_DNA"/>
</dbReference>
<gene>
    <name evidence="1" type="ORF">PVAP13_7KG148155</name>
</gene>
<protein>
    <submittedName>
        <fullName evidence="1">Uncharacterized protein</fullName>
    </submittedName>
</protein>
<reference evidence="1" key="1">
    <citation type="submission" date="2020-05" db="EMBL/GenBank/DDBJ databases">
        <title>WGS assembly of Panicum virgatum.</title>
        <authorList>
            <person name="Lovell J.T."/>
            <person name="Jenkins J."/>
            <person name="Shu S."/>
            <person name="Juenger T.E."/>
            <person name="Schmutz J."/>
        </authorList>
    </citation>
    <scope>NUCLEOTIDE SEQUENCE</scope>
    <source>
        <strain evidence="1">AP13</strain>
    </source>
</reference>
<accession>A0A8T0QGX3</accession>
<name>A0A8T0QGX3_PANVG</name>
<organism evidence="1 2">
    <name type="scientific">Panicum virgatum</name>
    <name type="common">Blackwell switchgrass</name>
    <dbReference type="NCBI Taxonomy" id="38727"/>
    <lineage>
        <taxon>Eukaryota</taxon>
        <taxon>Viridiplantae</taxon>
        <taxon>Streptophyta</taxon>
        <taxon>Embryophyta</taxon>
        <taxon>Tracheophyta</taxon>
        <taxon>Spermatophyta</taxon>
        <taxon>Magnoliopsida</taxon>
        <taxon>Liliopsida</taxon>
        <taxon>Poales</taxon>
        <taxon>Poaceae</taxon>
        <taxon>PACMAD clade</taxon>
        <taxon>Panicoideae</taxon>
        <taxon>Panicodae</taxon>
        <taxon>Paniceae</taxon>
        <taxon>Panicinae</taxon>
        <taxon>Panicum</taxon>
        <taxon>Panicum sect. Hiantes</taxon>
    </lineage>
</organism>
<evidence type="ECO:0000313" key="1">
    <source>
        <dbReference type="EMBL" id="KAG2572089.1"/>
    </source>
</evidence>
<dbReference type="AlphaFoldDB" id="A0A8T0QGX3"/>
<proteinExistence type="predicted"/>
<dbReference type="Proteomes" id="UP000823388">
    <property type="component" value="Chromosome 7K"/>
</dbReference>
<keyword evidence="2" id="KW-1185">Reference proteome</keyword>
<sequence>MATPLIHSGARYPIVPHIVVTTRLKSLPRNFAIPKSAIFGVKDASRSMFCGLISQCIMQSRQL</sequence>
<comment type="caution">
    <text evidence="1">The sequence shown here is derived from an EMBL/GenBank/DDBJ whole genome shotgun (WGS) entry which is preliminary data.</text>
</comment>